<protein>
    <submittedName>
        <fullName evidence="2">Uncharacterized protein</fullName>
    </submittedName>
</protein>
<evidence type="ECO:0000313" key="2">
    <source>
        <dbReference type="EMBL" id="KAF9443262.1"/>
    </source>
</evidence>
<feature type="compositionally biased region" description="Low complexity" evidence="1">
    <location>
        <begin position="136"/>
        <end position="158"/>
    </location>
</feature>
<evidence type="ECO:0000256" key="1">
    <source>
        <dbReference type="SAM" id="MobiDB-lite"/>
    </source>
</evidence>
<evidence type="ECO:0000313" key="3">
    <source>
        <dbReference type="Proteomes" id="UP000807342"/>
    </source>
</evidence>
<keyword evidence="3" id="KW-1185">Reference proteome</keyword>
<gene>
    <name evidence="2" type="ORF">P691DRAFT_713513</name>
</gene>
<sequence>MIGIIAAAQERKEDVEIYLTNVMSPSVTQKLAELFLKDPETVIPYVEVNLLPQGAHSGAVGIYNTDKDDRIWVSHVGRDFRSSYPFQLRRDNKTLDKVLKDTSELKFEPYTKKLKPNPGGGPTLSGGTGTTGSGVPGRSTDLTGGTTGSISGLTAGSGPDVGIPATGLFTSFAVETPATQSASISTDAPTPTPTLIPIPTLPRASPNSNTVSAKLVGTSTPLSHQQLALHQPYTTRTLTGFDDLLQYLVSANEFTNQDSQNLKNEIVTLDGLKFGAFVALFMGVERSEQLLAAVPSDFIDSPLYLDAKSSPVDWRIKPENILAKVIDPSQLGFTGRQGIYSLSFDLPARAIPLVWRIPFDQRAFAVPYRIDWDGSMSILVIWPHYATGITSAQFRGELVTPTRKYNVVCHIFLVSDQPTSYTVRFADEQYNTENYKMSLADLTRIFDTNIEYKSAFERLILPGLDYLLKELEVDSGLDNAGFTLHKIFSKLIVKQLSAELKLTDIPAWKPFDLPFSIALTGLQVLSEDAYSRDDLKVLARLSGAIHTSNDTDINLPVQFTVQYTPQQFNLYELAILPGLGDKISIGRILDVVGLSDALDLSQTFPGLSNLSNSLSISHVVVGWTSSIKPEYFRFTILLDDWTLAENIFEVTQVSVDIEVGNLSSKDSKLFVLNGWGLVKIADIDVEVFIAYNHLGSADTPDQIYFQVGTQQRAIPLGKILLHLLGDGASILPESLSSVLEETVMDDFIVQATRASGKWSVSRIQISMSIRGKIDVLDALEINEPNLIISVANPFDKDTRGVYVALNAQLIIDDIICQAQLVVASAKDSIISMIFDAGQNPVTIENMLARFLPSVDFVKLPPSLSFLTGIGIERASLTLEIVNGKFSMTEIIICASSTAPLPLWQEISLERVTLFVAHTKEGNKVEFGAMLRLSKDMDFLTFTLTYDGPTSTPSGSADMGTVTSASASGAKWSATARYEGELSVLDTLSSMSGINLRDDVLGYVDLPVFEKILDIYITKLEVILFHSSEMSSFSFDAILDWLCFSHLRFVCSKTNVWAYSFGFAIGSKDQNLIDDIPAIGHILGSQIALEHLSVVVFNYKLDVGALDPLLVKLPEMHGSGSPSLAIACRFVFQDKMKCLGESVGISTLDIIGVLSTSSVSFLVAIDKPATLFDGRLILSGALKLECKQQDKWLPSIGILGSAILDFGSHISKNPIKTDLWLFVDTANGGLGFDFRLDKWHGVFGFDGLNFDNVRFAAVFPPETFPVPSRFAIAGKVSLKINNGDIEGSVDINVTVRDLTNSYASGSIKGFTLSNLIKSLTTAVDDIPEYLEAGFDEPLEFRVVPKDMFDSEGRPLKQQFWMKGSLKLPFIHFRANIAIDITPKSISIDGHIKKVVVFHEKLFSILPSSKETVPPESDDGASLVVHVNDGSPFQAKVTGKVTFLGIEKDWDFELSAKGLEFFLAQDVWTNKGYLDGSIDDKHLAIAAGYKFELTLIKPNFSIGEFGFETTPIIGFGAEFSTNVDWENIKWELSISGSFTLFTLEVKKSFTFGLDFRDLVSIGKDIAERIGGALAADFLQALKDILSSLKDVVRVLKQAGLAMAQILKFLIHELGVAFEAAAQAVKEFFGAAWDEIVKLLHGLGYVAKQIADGLKKIGIAAFEIATAIGREFGEAVRELCSTILREGGALVSEIANFFRNVFHDPGQAIVDLLISWGRGILSIFTSVGKVLAAPFKAVFDWIFGSRPKKTREQVQEELLLILMVRMNDLLDEPVDIQTEADLEIIMRRCAIQRFHENFGYTFNGASTDPPSENPQTVTTSEAKCSYTDGNSSHMNEYYNRIMSGFKFESWPKLIGDKAAADLDKELKLLAGVVPSTYWNVSVLKRAYYPSDPEQNPVQLNGIVLFINGTHSFDGHNVTNTQSYYIGVYYEVPPPTKVARMRLGQEAFSKVPDANPPPVTDEDSLGTALTAYARKQFLAQFGFDYEQRPPDSPGSQVPPLFCKTFNALSYFEDQNTKDIEPYLTTKIFSMVSLPDWVQAKALTNMTSDYRQIVSGNEKGNWRSVKVDQPYSRDGEAFNPVNCKGMIMFYTDSRTTDQEITVSIAWIFFLGIYYEAPNHAALVRRDLLKKLCDNLAAIMEKPDLSPDTQRDKTLLAILLDRYGRDEFYSRFGYELMDQATSPETRIPETPFCTVQQTGEFENWNDKKITDWVDTIITVNDFPPVQTHPKIRQDLFDSIKRKLDRNNDWGLNKWNVTDYPQQLYPYGDSGDLIRVEGKFIHNNGTLEVGEDTVNISFVHFTGVCYIEPNPWG</sequence>
<feature type="compositionally biased region" description="Gly residues" evidence="1">
    <location>
        <begin position="118"/>
        <end position="135"/>
    </location>
</feature>
<accession>A0A9P5X4J7</accession>
<comment type="caution">
    <text evidence="2">The sequence shown here is derived from an EMBL/GenBank/DDBJ whole genome shotgun (WGS) entry which is preliminary data.</text>
</comment>
<proteinExistence type="predicted"/>
<organism evidence="2 3">
    <name type="scientific">Macrolepiota fuliginosa MF-IS2</name>
    <dbReference type="NCBI Taxonomy" id="1400762"/>
    <lineage>
        <taxon>Eukaryota</taxon>
        <taxon>Fungi</taxon>
        <taxon>Dikarya</taxon>
        <taxon>Basidiomycota</taxon>
        <taxon>Agaricomycotina</taxon>
        <taxon>Agaricomycetes</taxon>
        <taxon>Agaricomycetidae</taxon>
        <taxon>Agaricales</taxon>
        <taxon>Agaricineae</taxon>
        <taxon>Agaricaceae</taxon>
        <taxon>Macrolepiota</taxon>
    </lineage>
</organism>
<dbReference type="EMBL" id="MU151497">
    <property type="protein sequence ID" value="KAF9443262.1"/>
    <property type="molecule type" value="Genomic_DNA"/>
</dbReference>
<feature type="region of interest" description="Disordered" evidence="1">
    <location>
        <begin position="109"/>
        <end position="158"/>
    </location>
</feature>
<name>A0A9P5X4J7_9AGAR</name>
<reference evidence="2" key="1">
    <citation type="submission" date="2020-11" db="EMBL/GenBank/DDBJ databases">
        <authorList>
            <consortium name="DOE Joint Genome Institute"/>
            <person name="Ahrendt S."/>
            <person name="Riley R."/>
            <person name="Andreopoulos W."/>
            <person name="Labutti K."/>
            <person name="Pangilinan J."/>
            <person name="Ruiz-Duenas F.J."/>
            <person name="Barrasa J.M."/>
            <person name="Sanchez-Garcia M."/>
            <person name="Camarero S."/>
            <person name="Miyauchi S."/>
            <person name="Serrano A."/>
            <person name="Linde D."/>
            <person name="Babiker R."/>
            <person name="Drula E."/>
            <person name="Ayuso-Fernandez I."/>
            <person name="Pacheco R."/>
            <person name="Padilla G."/>
            <person name="Ferreira P."/>
            <person name="Barriuso J."/>
            <person name="Kellner H."/>
            <person name="Castanera R."/>
            <person name="Alfaro M."/>
            <person name="Ramirez L."/>
            <person name="Pisabarro A.G."/>
            <person name="Kuo A."/>
            <person name="Tritt A."/>
            <person name="Lipzen A."/>
            <person name="He G."/>
            <person name="Yan M."/>
            <person name="Ng V."/>
            <person name="Cullen D."/>
            <person name="Martin F."/>
            <person name="Rosso M.-N."/>
            <person name="Henrissat B."/>
            <person name="Hibbett D."/>
            <person name="Martinez A.T."/>
            <person name="Grigoriev I.V."/>
        </authorList>
    </citation>
    <scope>NUCLEOTIDE SEQUENCE</scope>
    <source>
        <strain evidence="2">MF-IS2</strain>
    </source>
</reference>
<dbReference type="OrthoDB" id="3065987at2759"/>
<dbReference type="Proteomes" id="UP000807342">
    <property type="component" value="Unassembled WGS sequence"/>
</dbReference>
<feature type="region of interest" description="Disordered" evidence="1">
    <location>
        <begin position="1802"/>
        <end position="1821"/>
    </location>
</feature>